<dbReference type="CDD" id="cd12108">
    <property type="entry name" value="Hr-like"/>
    <property type="match status" value="1"/>
</dbReference>
<accession>A0A0A1T993</accession>
<organism evidence="2 3">
    <name type="scientific">[Torrubiella] hemipterigena</name>
    <dbReference type="NCBI Taxonomy" id="1531966"/>
    <lineage>
        <taxon>Eukaryota</taxon>
        <taxon>Fungi</taxon>
        <taxon>Dikarya</taxon>
        <taxon>Ascomycota</taxon>
        <taxon>Pezizomycotina</taxon>
        <taxon>Sordariomycetes</taxon>
        <taxon>Hypocreomycetidae</taxon>
        <taxon>Hypocreales</taxon>
        <taxon>Clavicipitaceae</taxon>
        <taxon>Clavicipitaceae incertae sedis</taxon>
        <taxon>'Torrubiella' clade</taxon>
    </lineage>
</organism>
<dbReference type="HOGENOM" id="CLU_074846_1_1_1"/>
<keyword evidence="3" id="KW-1185">Reference proteome</keyword>
<dbReference type="Pfam" id="PF01814">
    <property type="entry name" value="Hemerythrin"/>
    <property type="match status" value="1"/>
</dbReference>
<proteinExistence type="predicted"/>
<dbReference type="OrthoDB" id="10044044at2759"/>
<protein>
    <recommendedName>
        <fullName evidence="1">Hemerythrin-like domain-containing protein</fullName>
    </recommendedName>
</protein>
<dbReference type="STRING" id="1531966.A0A0A1T993"/>
<dbReference type="Gene3D" id="1.20.120.520">
    <property type="entry name" value="nmb1532 protein domain like"/>
    <property type="match status" value="1"/>
</dbReference>
<dbReference type="InterPro" id="IPR053206">
    <property type="entry name" value="Dimeric_xanthone_biosynth"/>
</dbReference>
<dbReference type="PANTHER" id="PTHR38048">
    <property type="entry name" value="EXPRESSED PROTEIN"/>
    <property type="match status" value="1"/>
</dbReference>
<dbReference type="InterPro" id="IPR012312">
    <property type="entry name" value="Hemerythrin-like"/>
</dbReference>
<evidence type="ECO:0000313" key="3">
    <source>
        <dbReference type="Proteomes" id="UP000039046"/>
    </source>
</evidence>
<name>A0A0A1T993_9HYPO</name>
<dbReference type="AlphaFoldDB" id="A0A0A1T993"/>
<dbReference type="Proteomes" id="UP000039046">
    <property type="component" value="Unassembled WGS sequence"/>
</dbReference>
<evidence type="ECO:0000313" key="2">
    <source>
        <dbReference type="EMBL" id="CEJ82725.1"/>
    </source>
</evidence>
<evidence type="ECO:0000259" key="1">
    <source>
        <dbReference type="Pfam" id="PF01814"/>
    </source>
</evidence>
<dbReference type="EMBL" id="CDHN01000001">
    <property type="protein sequence ID" value="CEJ82725.1"/>
    <property type="molecule type" value="Genomic_DNA"/>
</dbReference>
<gene>
    <name evidence="2" type="ORF">VHEMI02774</name>
</gene>
<reference evidence="2 3" key="1">
    <citation type="journal article" date="2015" name="Genome Announc.">
        <title>Draft Genome Sequence and Gene Annotation of the Entomopathogenic Fungus Verticillium hemipterigenum.</title>
        <authorList>
            <person name="Horn F."/>
            <person name="Habel A."/>
            <person name="Scharf D.H."/>
            <person name="Dworschak J."/>
            <person name="Brakhage A.A."/>
            <person name="Guthke R."/>
            <person name="Hertweck C."/>
            <person name="Linde J."/>
        </authorList>
    </citation>
    <scope>NUCLEOTIDE SEQUENCE [LARGE SCALE GENOMIC DNA]</scope>
</reference>
<sequence>MRRLFTPLRTHSRQFFRTMTTEQPPPLPPLSAEDHQIFNRFSVIMDSFHNNFRRYWQDLWQTATTGIRPRGMTLRQVVNNGIDFTRYLTAHHNIEEQHLFPHLATRMSEFDGKKGLMPKQHKQIHTGLNNLQVYLTKVSKGEVDFQTDDLKNVMEPWAEVLWSHLDAEVASLKAENMRKYWTKEEMIAMYKKYWS</sequence>
<feature type="domain" description="Hemerythrin-like" evidence="1">
    <location>
        <begin position="44"/>
        <end position="168"/>
    </location>
</feature>
<dbReference type="PANTHER" id="PTHR38048:SF1">
    <property type="entry name" value="HEMERYTHRIN-LIKE DOMAIN-CONTAINING PROTEIN"/>
    <property type="match status" value="1"/>
</dbReference>